<gene>
    <name evidence="1" type="ORF">SAMN05216215_101093</name>
</gene>
<dbReference type="Gene3D" id="3.20.20.70">
    <property type="entry name" value="Aldolase class I"/>
    <property type="match status" value="1"/>
</dbReference>
<evidence type="ECO:0000313" key="2">
    <source>
        <dbReference type="Proteomes" id="UP000199529"/>
    </source>
</evidence>
<dbReference type="Proteomes" id="UP000199529">
    <property type="component" value="Unassembled WGS sequence"/>
</dbReference>
<proteinExistence type="predicted"/>
<dbReference type="Pfam" id="PF06187">
    <property type="entry name" value="DUF993"/>
    <property type="match status" value="1"/>
</dbReference>
<name>A0A1H3B7H7_9PSEU</name>
<evidence type="ECO:0000313" key="1">
    <source>
        <dbReference type="EMBL" id="SDX37912.1"/>
    </source>
</evidence>
<evidence type="ECO:0008006" key="3">
    <source>
        <dbReference type="Google" id="ProtNLM"/>
    </source>
</evidence>
<dbReference type="STRING" id="418495.SAMN05216215_101093"/>
<dbReference type="RefSeq" id="WP_177226439.1">
    <property type="nucleotide sequence ID" value="NZ_FNOK01000010.1"/>
</dbReference>
<dbReference type="InterPro" id="IPR009334">
    <property type="entry name" value="DUF993"/>
</dbReference>
<protein>
    <recommendedName>
        <fullName evidence="3">Dihydrodipicolinate synthase/N-acetylneuraminate lyase</fullName>
    </recommendedName>
</protein>
<organism evidence="1 2">
    <name type="scientific">Saccharopolyspora shandongensis</name>
    <dbReference type="NCBI Taxonomy" id="418495"/>
    <lineage>
        <taxon>Bacteria</taxon>
        <taxon>Bacillati</taxon>
        <taxon>Actinomycetota</taxon>
        <taxon>Actinomycetes</taxon>
        <taxon>Pseudonocardiales</taxon>
        <taxon>Pseudonocardiaceae</taxon>
        <taxon>Saccharopolyspora</taxon>
    </lineage>
</organism>
<keyword evidence="2" id="KW-1185">Reference proteome</keyword>
<dbReference type="AlphaFoldDB" id="A0A1H3B7H7"/>
<dbReference type="InterPro" id="IPR013785">
    <property type="entry name" value="Aldolase_TIM"/>
</dbReference>
<reference evidence="2" key="1">
    <citation type="submission" date="2016-10" db="EMBL/GenBank/DDBJ databases">
        <authorList>
            <person name="Varghese N."/>
            <person name="Submissions S."/>
        </authorList>
    </citation>
    <scope>NUCLEOTIDE SEQUENCE [LARGE SCALE GENOMIC DNA]</scope>
    <source>
        <strain evidence="2">CGMCC 4.3530</strain>
    </source>
</reference>
<accession>A0A1H3B7H7</accession>
<sequence>MSAIELPTGQGTWAQVVLREPRRWKEHPQPYGSRVAFAAAHVVADPLGDNTPGAPAAVDWESTLAFRRELFRYGLGVAEAMDTAQRNMGLDWPAVRELVRRSADQARSSGARIASGAGTDHRAEATTLDEVVAAYEEQVGFVESTGSQVIVMASRQLAAIARAADDYRRVYDAVLRQVAEPVILHWLGEAFDPHLAGYWGSTDLPTATESFLDLVRDHAAKVNGVKVSLLSAEHERGLRAALPAGVRLYTGDDFNYPELIRGDSQHHSDALLGAFAAIAPAASAALAALDDGDLATYDAEMDATLPLSRHVFSAPTFYYKTGITFLSWLNGHQPGFTMLGGLQSARSIVHLARIFALANDAQLLVDPEFAAHRMRLWLEAAGAAA</sequence>
<dbReference type="SUPFAM" id="SSF51569">
    <property type="entry name" value="Aldolase"/>
    <property type="match status" value="1"/>
</dbReference>
<dbReference type="EMBL" id="FNOK01000010">
    <property type="protein sequence ID" value="SDX37912.1"/>
    <property type="molecule type" value="Genomic_DNA"/>
</dbReference>